<evidence type="ECO:0000313" key="1">
    <source>
        <dbReference type="EMBL" id="KAI9430779.1"/>
    </source>
</evidence>
<dbReference type="EMBL" id="JAGFNK010001519">
    <property type="protein sequence ID" value="KAI9430779.1"/>
    <property type="molecule type" value="Genomic_DNA"/>
</dbReference>
<evidence type="ECO:0000313" key="2">
    <source>
        <dbReference type="Proteomes" id="UP001207468"/>
    </source>
</evidence>
<protein>
    <submittedName>
        <fullName evidence="1">Uncharacterized protein</fullName>
    </submittedName>
</protein>
<proteinExistence type="predicted"/>
<accession>A0ACC0TQC3</accession>
<name>A0ACC0TQC3_9AGAM</name>
<dbReference type="Proteomes" id="UP001207468">
    <property type="component" value="Unassembled WGS sequence"/>
</dbReference>
<organism evidence="1 2">
    <name type="scientific">Russula earlei</name>
    <dbReference type="NCBI Taxonomy" id="71964"/>
    <lineage>
        <taxon>Eukaryota</taxon>
        <taxon>Fungi</taxon>
        <taxon>Dikarya</taxon>
        <taxon>Basidiomycota</taxon>
        <taxon>Agaricomycotina</taxon>
        <taxon>Agaricomycetes</taxon>
        <taxon>Russulales</taxon>
        <taxon>Russulaceae</taxon>
        <taxon>Russula</taxon>
    </lineage>
</organism>
<gene>
    <name evidence="1" type="ORF">F5148DRAFT_1296202</name>
</gene>
<sequence>MKPLLRTSLLKNIDSLLVAAIGFCVIFLYTRHGGIGISPDSITYLSTARNMNAGKWPVVYDDMQLILFPVFYPTFLGSVMFVTGVDAFTMGPILNGLLFGLVIFLSGYIMEHFMFRSKWYKWIILLCIAFSPAMHDIFSMLWSETLFAVWVLLFFIAQKKYFATHRTSALIWLAVIAALTCITRYAGVTLVATGGLLLLLDKQLPRKKKLLHIVLFGAIGISLLAINLVVNAKVTGMLTGMRQKSLTPLNKNIEYFGDVLCDWFTFLVNHYTFAFWIGLILLIVFIVVFLYRALTFSHYYSYENISLAFFLVYGLFIIISSTLSRYEQINNRLLSPIYIPFLFAISYAIPRRIAQAGKTKWLQLTVAIMVAVLFLYNQLATDQVTYKNVREGGIGGYTEDTWTQSPTVQFLQAHKEILNDDKTVYSNASHALYFLTGKGTETLPERVHDQEVKGFYSEDNFYIIWFNYEDNVDLLNLREIAGKMKMDTIHTFPDGAIFFCRNYAAMQHR</sequence>
<keyword evidence="2" id="KW-1185">Reference proteome</keyword>
<comment type="caution">
    <text evidence="1">The sequence shown here is derived from an EMBL/GenBank/DDBJ whole genome shotgun (WGS) entry which is preliminary data.</text>
</comment>
<reference evidence="1" key="1">
    <citation type="submission" date="2021-03" db="EMBL/GenBank/DDBJ databases">
        <title>Evolutionary priming and transition to the ectomycorrhizal habit in an iconic lineage of mushroom-forming fungi: is preadaptation a requirement?</title>
        <authorList>
            <consortium name="DOE Joint Genome Institute"/>
            <person name="Looney B.P."/>
            <person name="Miyauchi S."/>
            <person name="Morin E."/>
            <person name="Drula E."/>
            <person name="Courty P.E."/>
            <person name="Chicoki N."/>
            <person name="Fauchery L."/>
            <person name="Kohler A."/>
            <person name="Kuo A."/>
            <person name="LaButti K."/>
            <person name="Pangilinan J."/>
            <person name="Lipzen A."/>
            <person name="Riley R."/>
            <person name="Andreopoulos W."/>
            <person name="He G."/>
            <person name="Johnson J."/>
            <person name="Barry K.W."/>
            <person name="Grigoriev I.V."/>
            <person name="Nagy L."/>
            <person name="Hibbett D."/>
            <person name="Henrissat B."/>
            <person name="Matheny P.B."/>
            <person name="Labbe J."/>
            <person name="Martin A.F."/>
        </authorList>
    </citation>
    <scope>NUCLEOTIDE SEQUENCE</scope>
    <source>
        <strain evidence="1">BPL698</strain>
    </source>
</reference>